<gene>
    <name evidence="1" type="ORF">A4V09_02200</name>
</gene>
<accession>A0A1C7I4Y8</accession>
<dbReference type="OrthoDB" id="9815367at2"/>
<dbReference type="Proteomes" id="UP000092574">
    <property type="component" value="Chromosome"/>
</dbReference>
<sequence length="113" mass="13100">MNRFQTEKRRPFHRLLLPALVFLCLMCFLFYGMSSVSFATQKEEERSLKQAVIKSAVHCYAVEGSYPESLTYLEEHYGITYDHDKYLVTYEVVGSNLMPDVDVIPLNNREVAP</sequence>
<name>A0A1C7I4Y8_9FIRM</name>
<dbReference type="AlphaFoldDB" id="A0A1C7I4Y8"/>
<protein>
    <submittedName>
        <fullName evidence="1">Uncharacterized protein</fullName>
    </submittedName>
</protein>
<dbReference type="RefSeq" id="WP_065540904.1">
    <property type="nucleotide sequence ID" value="NZ_CP015405.2"/>
</dbReference>
<evidence type="ECO:0000313" key="1">
    <source>
        <dbReference type="EMBL" id="ANU74676.1"/>
    </source>
</evidence>
<reference evidence="1" key="1">
    <citation type="submission" date="2017-04" db="EMBL/GenBank/DDBJ databases">
        <title>Complete Genome Sequences of Twelve Strains of a Stable Defined Moderately Diverse Mouse Microbiota 2 (sDMDMm2).</title>
        <authorList>
            <person name="Uchimura Y."/>
            <person name="Wyss M."/>
            <person name="Brugiroux S."/>
            <person name="Limenitakis J.P."/>
            <person name="Stecher B."/>
            <person name="McCoy K.D."/>
            <person name="Macpherson A.J."/>
        </authorList>
    </citation>
    <scope>NUCLEOTIDE SEQUENCE</scope>
    <source>
        <strain evidence="1">YL58</strain>
    </source>
</reference>
<dbReference type="KEGG" id="byl:A4V09_02200"/>
<organism evidence="1 2">
    <name type="scientific">Blautia pseudococcoides</name>
    <dbReference type="NCBI Taxonomy" id="1796616"/>
    <lineage>
        <taxon>Bacteria</taxon>
        <taxon>Bacillati</taxon>
        <taxon>Bacillota</taxon>
        <taxon>Clostridia</taxon>
        <taxon>Lachnospirales</taxon>
        <taxon>Lachnospiraceae</taxon>
        <taxon>Blautia</taxon>
    </lineage>
</organism>
<dbReference type="EMBL" id="CP015405">
    <property type="protein sequence ID" value="ANU74676.1"/>
    <property type="molecule type" value="Genomic_DNA"/>
</dbReference>
<proteinExistence type="predicted"/>
<evidence type="ECO:0000313" key="2">
    <source>
        <dbReference type="Proteomes" id="UP000092574"/>
    </source>
</evidence>
<dbReference type="STRING" id="1796616.A4V09_02200"/>
<keyword evidence="2" id="KW-1185">Reference proteome</keyword>